<feature type="domain" description="Restriction endonuclease type II NgoFVII C-terminal B3-like DNA-binding" evidence="1">
    <location>
        <begin position="37"/>
        <end position="154"/>
    </location>
</feature>
<dbReference type="OrthoDB" id="4404208at2"/>
<keyword evidence="2" id="KW-0378">Hydrolase</keyword>
<protein>
    <submittedName>
        <fullName evidence="2">Restriction endonuclease</fullName>
    </submittedName>
</protein>
<sequence>MLTIQELEESEALQTIVIPLIVPTDDEVENIKDLDLSKSALNACYSKPIHNKKGELQSFFEVEIKFEGEHNLPPKEEWFYVFTDGGDGFKARFVGKKTKRLSAFEDKEIIGSWIKERLMNLEIIPEFKFVIQDHFKEGVITREMLEEYGGDKLILKKTTKFKKDENKKRRAVWLFSFPSKNYSNKELSEMGNRVFFLPKSAWK</sequence>
<dbReference type="PATRIC" id="fig|1197325.3.peg.467"/>
<proteinExistence type="predicted"/>
<keyword evidence="2" id="KW-0255">Endonuclease</keyword>
<keyword evidence="2" id="KW-0540">Nuclease</keyword>
<dbReference type="RefSeq" id="WP_014849933.1">
    <property type="nucleotide sequence ID" value="NC_018149.1"/>
</dbReference>
<dbReference type="InterPro" id="IPR048923">
    <property type="entry name" value="RE_NgoFVII_C"/>
</dbReference>
<evidence type="ECO:0000313" key="3">
    <source>
        <dbReference type="Proteomes" id="UP000009005"/>
    </source>
</evidence>
<gene>
    <name evidence="2" type="ordered locus">WEN_02170</name>
</gene>
<evidence type="ECO:0000259" key="1">
    <source>
        <dbReference type="Pfam" id="PF20731"/>
    </source>
</evidence>
<dbReference type="HOGENOM" id="CLU_1347697_0_0_14"/>
<dbReference type="AlphaFoldDB" id="I6Z6K1"/>
<organism evidence="2 3">
    <name type="scientific">Mycoplasma wenyonii (strain Massachusetts)</name>
    <name type="common">Eperythrozoon wenyonii</name>
    <dbReference type="NCBI Taxonomy" id="1197325"/>
    <lineage>
        <taxon>Bacteria</taxon>
        <taxon>Bacillati</taxon>
        <taxon>Mycoplasmatota</taxon>
        <taxon>Mollicutes</taxon>
        <taxon>Mycoplasmataceae</taxon>
        <taxon>Mycoplasma</taxon>
    </lineage>
</organism>
<accession>I6Z6K1</accession>
<dbReference type="GO" id="GO:0004519">
    <property type="term" value="F:endonuclease activity"/>
    <property type="evidence" value="ECO:0007669"/>
    <property type="project" value="UniProtKB-KW"/>
</dbReference>
<dbReference type="REBASE" id="53466">
    <property type="entry name" value="MweMORF2180P"/>
</dbReference>
<dbReference type="STRING" id="1197325.WEN_02170"/>
<dbReference type="KEGG" id="mwe:WEN_02170"/>
<evidence type="ECO:0000313" key="2">
    <source>
        <dbReference type="EMBL" id="AFN65223.1"/>
    </source>
</evidence>
<name>I6Z6K1_MYCWM</name>
<keyword evidence="3" id="KW-1185">Reference proteome</keyword>
<dbReference type="Proteomes" id="UP000009005">
    <property type="component" value="Chromosome"/>
</dbReference>
<reference evidence="2 3" key="1">
    <citation type="journal article" date="2012" name="J. Bacteriol.">
        <title>Complete genome sequence of Mycoplasma wenyonii strain Massachusetts.</title>
        <authorList>
            <person name="Dos Santos A.P."/>
            <person name="Guimaraes A.M."/>
            <person name="do Nascimento N.C."/>
            <person name="Sanmiguel P.J."/>
            <person name="Messick J.B."/>
        </authorList>
    </citation>
    <scope>NUCLEOTIDE SEQUENCE [LARGE SCALE GENOMIC DNA]</scope>
    <source>
        <strain evidence="2 3">Massachusetts</strain>
    </source>
</reference>
<dbReference type="EMBL" id="CP003703">
    <property type="protein sequence ID" value="AFN65223.1"/>
    <property type="molecule type" value="Genomic_DNA"/>
</dbReference>
<dbReference type="Pfam" id="PF20731">
    <property type="entry name" value="RE_NgoFVII_C"/>
    <property type="match status" value="1"/>
</dbReference>